<sequence>MRLHWSLTKVESACRTPGVRFHAVAMYGSNADGAFFTYESATHMRVKVLDMLQSMLFAGMPTCLAVYALDLDSGPGYCNTHEERPARLVYRARDVIKKLKPDMPENSPRDSLY</sequence>
<proteinExistence type="predicted"/>
<reference evidence="1" key="1">
    <citation type="journal article" date="2020" name="Cell">
        <title>Large-Scale Comparative Analyses of Tick Genomes Elucidate Their Genetic Diversity and Vector Capacities.</title>
        <authorList>
            <consortium name="Tick Genome and Microbiome Consortium (TIGMIC)"/>
            <person name="Jia N."/>
            <person name="Wang J."/>
            <person name="Shi W."/>
            <person name="Du L."/>
            <person name="Sun Y."/>
            <person name="Zhan W."/>
            <person name="Jiang J.F."/>
            <person name="Wang Q."/>
            <person name="Zhang B."/>
            <person name="Ji P."/>
            <person name="Bell-Sakyi L."/>
            <person name="Cui X.M."/>
            <person name="Yuan T.T."/>
            <person name="Jiang B.G."/>
            <person name="Yang W.F."/>
            <person name="Lam T.T."/>
            <person name="Chang Q.C."/>
            <person name="Ding S.J."/>
            <person name="Wang X.J."/>
            <person name="Zhu J.G."/>
            <person name="Ruan X.D."/>
            <person name="Zhao L."/>
            <person name="Wei J.T."/>
            <person name="Ye R.Z."/>
            <person name="Que T.C."/>
            <person name="Du C.H."/>
            <person name="Zhou Y.H."/>
            <person name="Cheng J.X."/>
            <person name="Dai P.F."/>
            <person name="Guo W.B."/>
            <person name="Han X.H."/>
            <person name="Huang E.J."/>
            <person name="Li L.F."/>
            <person name="Wei W."/>
            <person name="Gao Y.C."/>
            <person name="Liu J.Z."/>
            <person name="Shao H.Z."/>
            <person name="Wang X."/>
            <person name="Wang C.C."/>
            <person name="Yang T.C."/>
            <person name="Huo Q.B."/>
            <person name="Li W."/>
            <person name="Chen H.Y."/>
            <person name="Chen S.E."/>
            <person name="Zhou L.G."/>
            <person name="Ni X.B."/>
            <person name="Tian J.H."/>
            <person name="Sheng Y."/>
            <person name="Liu T."/>
            <person name="Pan Y.S."/>
            <person name="Xia L.Y."/>
            <person name="Li J."/>
            <person name="Zhao F."/>
            <person name="Cao W.C."/>
        </authorList>
    </citation>
    <scope>NUCLEOTIDE SEQUENCE</scope>
    <source>
        <strain evidence="1">Rmic-2018</strain>
    </source>
</reference>
<dbReference type="Proteomes" id="UP000821866">
    <property type="component" value="Chromosome 7"/>
</dbReference>
<dbReference type="EMBL" id="JABSTU010000009">
    <property type="protein sequence ID" value="KAH8021217.1"/>
    <property type="molecule type" value="Genomic_DNA"/>
</dbReference>
<reference evidence="1" key="2">
    <citation type="submission" date="2021-09" db="EMBL/GenBank/DDBJ databases">
        <authorList>
            <person name="Jia N."/>
            <person name="Wang J."/>
            <person name="Shi W."/>
            <person name="Du L."/>
            <person name="Sun Y."/>
            <person name="Zhan W."/>
            <person name="Jiang J."/>
            <person name="Wang Q."/>
            <person name="Zhang B."/>
            <person name="Ji P."/>
            <person name="Sakyi L.B."/>
            <person name="Cui X."/>
            <person name="Yuan T."/>
            <person name="Jiang B."/>
            <person name="Yang W."/>
            <person name="Lam T.T.-Y."/>
            <person name="Chang Q."/>
            <person name="Ding S."/>
            <person name="Wang X."/>
            <person name="Zhu J."/>
            <person name="Ruan X."/>
            <person name="Zhao L."/>
            <person name="Wei J."/>
            <person name="Que T."/>
            <person name="Du C."/>
            <person name="Cheng J."/>
            <person name="Dai P."/>
            <person name="Han X."/>
            <person name="Huang E."/>
            <person name="Gao Y."/>
            <person name="Liu J."/>
            <person name="Shao H."/>
            <person name="Ye R."/>
            <person name="Li L."/>
            <person name="Wei W."/>
            <person name="Wang X."/>
            <person name="Wang C."/>
            <person name="Huo Q."/>
            <person name="Li W."/>
            <person name="Guo W."/>
            <person name="Chen H."/>
            <person name="Chen S."/>
            <person name="Zhou L."/>
            <person name="Zhou L."/>
            <person name="Ni X."/>
            <person name="Tian J."/>
            <person name="Zhou Y."/>
            <person name="Sheng Y."/>
            <person name="Liu T."/>
            <person name="Pan Y."/>
            <person name="Xia L."/>
            <person name="Li J."/>
            <person name="Zhao F."/>
            <person name="Cao W."/>
        </authorList>
    </citation>
    <scope>NUCLEOTIDE SEQUENCE</scope>
    <source>
        <strain evidence="1">Rmic-2018</strain>
        <tissue evidence="1">Larvae</tissue>
    </source>
</reference>
<evidence type="ECO:0000313" key="2">
    <source>
        <dbReference type="Proteomes" id="UP000821866"/>
    </source>
</evidence>
<dbReference type="AlphaFoldDB" id="A0A9J6DH64"/>
<accession>A0A9J6DH64</accession>
<keyword evidence="2" id="KW-1185">Reference proteome</keyword>
<gene>
    <name evidence="1" type="ORF">HPB51_013318</name>
</gene>
<evidence type="ECO:0000313" key="1">
    <source>
        <dbReference type="EMBL" id="KAH8021217.1"/>
    </source>
</evidence>
<organism evidence="1 2">
    <name type="scientific">Rhipicephalus microplus</name>
    <name type="common">Cattle tick</name>
    <name type="synonym">Boophilus microplus</name>
    <dbReference type="NCBI Taxonomy" id="6941"/>
    <lineage>
        <taxon>Eukaryota</taxon>
        <taxon>Metazoa</taxon>
        <taxon>Ecdysozoa</taxon>
        <taxon>Arthropoda</taxon>
        <taxon>Chelicerata</taxon>
        <taxon>Arachnida</taxon>
        <taxon>Acari</taxon>
        <taxon>Parasitiformes</taxon>
        <taxon>Ixodida</taxon>
        <taxon>Ixodoidea</taxon>
        <taxon>Ixodidae</taxon>
        <taxon>Rhipicephalinae</taxon>
        <taxon>Rhipicephalus</taxon>
        <taxon>Boophilus</taxon>
    </lineage>
</organism>
<comment type="caution">
    <text evidence="1">The sequence shown here is derived from an EMBL/GenBank/DDBJ whole genome shotgun (WGS) entry which is preliminary data.</text>
</comment>
<name>A0A9J6DH64_RHIMP</name>
<protein>
    <submittedName>
        <fullName evidence="1">Uncharacterized protein</fullName>
    </submittedName>
</protein>